<dbReference type="VEuPathDB" id="FungiDB:HpaG812984"/>
<protein>
    <submittedName>
        <fullName evidence="1">Uncharacterized protein</fullName>
    </submittedName>
</protein>
<evidence type="ECO:0000313" key="2">
    <source>
        <dbReference type="Proteomes" id="UP000011713"/>
    </source>
</evidence>
<reference evidence="2" key="1">
    <citation type="journal article" date="2010" name="Science">
        <title>Signatures of adaptation to obligate biotrophy in the Hyaloperonospora arabidopsidis genome.</title>
        <authorList>
            <person name="Baxter L."/>
            <person name="Tripathy S."/>
            <person name="Ishaque N."/>
            <person name="Boot N."/>
            <person name="Cabral A."/>
            <person name="Kemen E."/>
            <person name="Thines M."/>
            <person name="Ah-Fong A."/>
            <person name="Anderson R."/>
            <person name="Badejoko W."/>
            <person name="Bittner-Eddy P."/>
            <person name="Boore J.L."/>
            <person name="Chibucos M.C."/>
            <person name="Coates M."/>
            <person name="Dehal P."/>
            <person name="Delehaunty K."/>
            <person name="Dong S."/>
            <person name="Downton P."/>
            <person name="Dumas B."/>
            <person name="Fabro G."/>
            <person name="Fronick C."/>
            <person name="Fuerstenberg S.I."/>
            <person name="Fulton L."/>
            <person name="Gaulin E."/>
            <person name="Govers F."/>
            <person name="Hughes L."/>
            <person name="Humphray S."/>
            <person name="Jiang R.H."/>
            <person name="Judelson H."/>
            <person name="Kamoun S."/>
            <person name="Kyung K."/>
            <person name="Meijer H."/>
            <person name="Minx P."/>
            <person name="Morris P."/>
            <person name="Nelson J."/>
            <person name="Phuntumart V."/>
            <person name="Qutob D."/>
            <person name="Rehmany A."/>
            <person name="Rougon-Cardoso A."/>
            <person name="Ryden P."/>
            <person name="Torto-Alalibo T."/>
            <person name="Studholme D."/>
            <person name="Wang Y."/>
            <person name="Win J."/>
            <person name="Wood J."/>
            <person name="Clifton S.W."/>
            <person name="Rogers J."/>
            <person name="Van den Ackerveken G."/>
            <person name="Jones J.D."/>
            <person name="McDowell J.M."/>
            <person name="Beynon J."/>
            <person name="Tyler B.M."/>
        </authorList>
    </citation>
    <scope>NUCLEOTIDE SEQUENCE [LARGE SCALE GENOMIC DNA]</scope>
    <source>
        <strain evidence="2">Emoy2</strain>
    </source>
</reference>
<proteinExistence type="predicted"/>
<accession>M4C1N4</accession>
<name>M4C1N4_HYAAE</name>
<organism evidence="1 2">
    <name type="scientific">Hyaloperonospora arabidopsidis (strain Emoy2)</name>
    <name type="common">Downy mildew agent</name>
    <name type="synonym">Peronospora arabidopsidis</name>
    <dbReference type="NCBI Taxonomy" id="559515"/>
    <lineage>
        <taxon>Eukaryota</taxon>
        <taxon>Sar</taxon>
        <taxon>Stramenopiles</taxon>
        <taxon>Oomycota</taxon>
        <taxon>Peronosporomycetes</taxon>
        <taxon>Peronosporales</taxon>
        <taxon>Peronosporaceae</taxon>
        <taxon>Hyaloperonospora</taxon>
    </lineage>
</organism>
<dbReference type="HOGENOM" id="CLU_3018376_0_0_1"/>
<evidence type="ECO:0000313" key="1">
    <source>
        <dbReference type="EnsemblProtists" id="HpaP812984"/>
    </source>
</evidence>
<dbReference type="EnsemblProtists" id="HpaT812984">
    <property type="protein sequence ID" value="HpaP812984"/>
    <property type="gene ID" value="HpaG812984"/>
</dbReference>
<reference evidence="1" key="2">
    <citation type="submission" date="2015-06" db="UniProtKB">
        <authorList>
            <consortium name="EnsemblProtists"/>
        </authorList>
    </citation>
    <scope>IDENTIFICATION</scope>
    <source>
        <strain evidence="1">Emoy2</strain>
    </source>
</reference>
<keyword evidence="2" id="KW-1185">Reference proteome</keyword>
<sequence>MSTNSDGFCDAVLRRRHYQGMPGFEIECGKECLQSRASGRPDRKLFNLQDGDFRLD</sequence>
<dbReference type="EMBL" id="JH598100">
    <property type="status" value="NOT_ANNOTATED_CDS"/>
    <property type="molecule type" value="Genomic_DNA"/>
</dbReference>
<dbReference type="Proteomes" id="UP000011713">
    <property type="component" value="Unassembled WGS sequence"/>
</dbReference>
<dbReference type="AlphaFoldDB" id="M4C1N4"/>
<dbReference type="InParanoid" id="M4C1N4"/>